<dbReference type="Pfam" id="PF13581">
    <property type="entry name" value="HATPase_c_2"/>
    <property type="match status" value="1"/>
</dbReference>
<evidence type="ECO:0000259" key="2">
    <source>
        <dbReference type="Pfam" id="PF13581"/>
    </source>
</evidence>
<dbReference type="GeneID" id="96281428"/>
<proteinExistence type="predicted"/>
<keyword evidence="1" id="KW-0418">Kinase</keyword>
<dbReference type="InterPro" id="IPR036890">
    <property type="entry name" value="HATPase_C_sf"/>
</dbReference>
<dbReference type="EMBL" id="BLIR01000001">
    <property type="protein sequence ID" value="GFE35545.1"/>
    <property type="molecule type" value="Genomic_DNA"/>
</dbReference>
<evidence type="ECO:0000313" key="3">
    <source>
        <dbReference type="EMBL" id="GFE35545.1"/>
    </source>
</evidence>
<dbReference type="GO" id="GO:0004674">
    <property type="term" value="F:protein serine/threonine kinase activity"/>
    <property type="evidence" value="ECO:0007669"/>
    <property type="project" value="UniProtKB-KW"/>
</dbReference>
<dbReference type="RefSeq" id="WP_159742043.1">
    <property type="nucleotide sequence ID" value="NZ_BLIR01000001.1"/>
</dbReference>
<dbReference type="SUPFAM" id="SSF55874">
    <property type="entry name" value="ATPase domain of HSP90 chaperone/DNA topoisomerase II/histidine kinase"/>
    <property type="match status" value="1"/>
</dbReference>
<dbReference type="InterPro" id="IPR050267">
    <property type="entry name" value="Anti-sigma-factor_SerPK"/>
</dbReference>
<evidence type="ECO:0000313" key="4">
    <source>
        <dbReference type="Proteomes" id="UP000431826"/>
    </source>
</evidence>
<gene>
    <name evidence="3" type="ORF">Stube_02180</name>
</gene>
<comment type="caution">
    <text evidence="3">The sequence shown here is derived from an EMBL/GenBank/DDBJ whole genome shotgun (WGS) entry which is preliminary data.</text>
</comment>
<dbReference type="InterPro" id="IPR003594">
    <property type="entry name" value="HATPase_dom"/>
</dbReference>
<dbReference type="AlphaFoldDB" id="A0A640UMM7"/>
<dbReference type="PANTHER" id="PTHR35526:SF3">
    <property type="entry name" value="ANTI-SIGMA-F FACTOR RSBW"/>
    <property type="match status" value="1"/>
</dbReference>
<feature type="domain" description="Histidine kinase/HSP90-like ATPase" evidence="2">
    <location>
        <begin position="2"/>
        <end position="79"/>
    </location>
</feature>
<organism evidence="3 4">
    <name type="scientific">Streptomyces tubercidicus</name>
    <dbReference type="NCBI Taxonomy" id="47759"/>
    <lineage>
        <taxon>Bacteria</taxon>
        <taxon>Bacillati</taxon>
        <taxon>Actinomycetota</taxon>
        <taxon>Actinomycetes</taxon>
        <taxon>Kitasatosporales</taxon>
        <taxon>Streptomycetaceae</taxon>
        <taxon>Streptomyces</taxon>
    </lineage>
</organism>
<evidence type="ECO:0000256" key="1">
    <source>
        <dbReference type="ARBA" id="ARBA00022527"/>
    </source>
</evidence>
<name>A0A640UMM7_9ACTN</name>
<keyword evidence="4" id="KW-1185">Reference proteome</keyword>
<keyword evidence="1" id="KW-0808">Transferase</keyword>
<reference evidence="3 4" key="1">
    <citation type="submission" date="2019-12" db="EMBL/GenBank/DDBJ databases">
        <title>Whole genome shotgun sequence of Streptomyces tubercidicus NBRC 13090.</title>
        <authorList>
            <person name="Ichikawa N."/>
            <person name="Kimura A."/>
            <person name="Kitahashi Y."/>
            <person name="Komaki H."/>
            <person name="Tamura T."/>
        </authorList>
    </citation>
    <scope>NUCLEOTIDE SEQUENCE [LARGE SCALE GENOMIC DNA]</scope>
    <source>
        <strain evidence="3 4">NBRC 13090</strain>
    </source>
</reference>
<keyword evidence="1" id="KW-0723">Serine/threonine-protein kinase</keyword>
<dbReference type="OrthoDB" id="3872918at2"/>
<dbReference type="Gene3D" id="3.30.565.10">
    <property type="entry name" value="Histidine kinase-like ATPase, C-terminal domain"/>
    <property type="match status" value="1"/>
</dbReference>
<dbReference type="PANTHER" id="PTHR35526">
    <property type="entry name" value="ANTI-SIGMA-F FACTOR RSBW-RELATED"/>
    <property type="match status" value="1"/>
</dbReference>
<dbReference type="Proteomes" id="UP000431826">
    <property type="component" value="Unassembled WGS sequence"/>
</dbReference>
<protein>
    <recommendedName>
        <fullName evidence="2">Histidine kinase/HSP90-like ATPase domain-containing protein</fullName>
    </recommendedName>
</protein>
<accession>A0A640UMM7</accession>
<sequence>MVSELVTNAVEHARPPLALHLCRENSGLRVWVGITDGGPSARGGAWTSSCAHDEHGRGLAIIEALAAAHGADRHGGGTMHWARLPVASRASGVH</sequence>